<keyword evidence="2" id="KW-0535">Nitrogen fixation</keyword>
<keyword evidence="5" id="KW-1185">Reference proteome</keyword>
<dbReference type="AlphaFoldDB" id="A0A090AKE7"/>
<dbReference type="NCBIfam" id="TIGR02663">
    <property type="entry name" value="nifX"/>
    <property type="match status" value="1"/>
</dbReference>
<dbReference type="SUPFAM" id="SSF53146">
    <property type="entry name" value="Nitrogenase accessory factor-like"/>
    <property type="match status" value="1"/>
</dbReference>
<comment type="similarity">
    <text evidence="1">Belongs to the NifX/NifY family.</text>
</comment>
<evidence type="ECO:0000313" key="5">
    <source>
        <dbReference type="Proteomes" id="UP000031623"/>
    </source>
</evidence>
<dbReference type="KEGG" id="tig:THII_1815"/>
<accession>A0A090AKE7</accession>
<evidence type="ECO:0000256" key="2">
    <source>
        <dbReference type="ARBA" id="ARBA00023231"/>
    </source>
</evidence>
<dbReference type="Gene3D" id="3.30.420.130">
    <property type="entry name" value="Dinitrogenase iron-molybdenum cofactor biosynthesis domain"/>
    <property type="match status" value="1"/>
</dbReference>
<dbReference type="PANTHER" id="PTHR33937:SF1">
    <property type="entry name" value="IRON-MOLIBDENUM COFACTOR PROCESSING PROTEIN"/>
    <property type="match status" value="1"/>
</dbReference>
<dbReference type="STRING" id="40754.THII_1815"/>
<dbReference type="Pfam" id="PF02579">
    <property type="entry name" value="Nitro_FeMo-Co"/>
    <property type="match status" value="1"/>
</dbReference>
<proteinExistence type="inferred from homology"/>
<sequence>MTVKIAFASHDRQQVNQHFGVAEALVFYEVEPDHAQLVEVVEFTAAQMDGNEDKLSARIALLEGCAAVYCQAIGGSAIQQLLAHHIQPIKVENGKSIKELLEELQHNLRSDSPPAWLSKYFKRQALADRFATMAAEGWQE</sequence>
<evidence type="ECO:0000313" key="4">
    <source>
        <dbReference type="EMBL" id="BAP56112.1"/>
    </source>
</evidence>
<dbReference type="Proteomes" id="UP000031623">
    <property type="component" value="Chromosome"/>
</dbReference>
<dbReference type="GO" id="GO:0009399">
    <property type="term" value="P:nitrogen fixation"/>
    <property type="evidence" value="ECO:0007669"/>
    <property type="project" value="InterPro"/>
</dbReference>
<dbReference type="EMBL" id="AP014633">
    <property type="protein sequence ID" value="BAP56112.1"/>
    <property type="molecule type" value="Genomic_DNA"/>
</dbReference>
<dbReference type="GO" id="GO:0051540">
    <property type="term" value="F:metal cluster binding"/>
    <property type="evidence" value="ECO:0007669"/>
    <property type="project" value="InterPro"/>
</dbReference>
<dbReference type="InterPro" id="IPR036105">
    <property type="entry name" value="DiNase_FeMo-co_biosyn_sf"/>
</dbReference>
<reference evidence="4 5" key="1">
    <citation type="journal article" date="2014" name="ISME J.">
        <title>Ecophysiology of Thioploca ingrica as revealed by the complete genome sequence supplemented with proteomic evidence.</title>
        <authorList>
            <person name="Kojima H."/>
            <person name="Ogura Y."/>
            <person name="Yamamoto N."/>
            <person name="Togashi T."/>
            <person name="Mori H."/>
            <person name="Watanabe T."/>
            <person name="Nemoto F."/>
            <person name="Kurokawa K."/>
            <person name="Hayashi T."/>
            <person name="Fukui M."/>
        </authorList>
    </citation>
    <scope>NUCLEOTIDE SEQUENCE [LARGE SCALE GENOMIC DNA]</scope>
</reference>
<feature type="domain" description="Dinitrogenase iron-molybdenum cofactor biosynthesis" evidence="3">
    <location>
        <begin position="12"/>
        <end position="105"/>
    </location>
</feature>
<dbReference type="PANTHER" id="PTHR33937">
    <property type="entry name" value="IRON-MOLYBDENUM PROTEIN-RELATED-RELATED"/>
    <property type="match status" value="1"/>
</dbReference>
<dbReference type="CDD" id="cd00853">
    <property type="entry name" value="NifX"/>
    <property type="match status" value="1"/>
</dbReference>
<name>A0A090AKE7_9GAMM</name>
<evidence type="ECO:0000259" key="3">
    <source>
        <dbReference type="Pfam" id="PF02579"/>
    </source>
</evidence>
<dbReference type="InterPro" id="IPR034169">
    <property type="entry name" value="NifX-like"/>
</dbReference>
<evidence type="ECO:0000256" key="1">
    <source>
        <dbReference type="ARBA" id="ARBA00010285"/>
    </source>
</evidence>
<dbReference type="InterPro" id="IPR013480">
    <property type="entry name" value="NifX"/>
</dbReference>
<dbReference type="InterPro" id="IPR051840">
    <property type="entry name" value="NifX/NifY_domain"/>
</dbReference>
<protein>
    <submittedName>
        <fullName evidence="4">Dinitrogenase iron-molybdenum cofactor biosynthesis protein</fullName>
    </submittedName>
</protein>
<dbReference type="OrthoDB" id="9797941at2"/>
<dbReference type="HOGENOM" id="CLU_104194_3_0_6"/>
<gene>
    <name evidence="4" type="ORF">THII_1815</name>
</gene>
<organism evidence="4 5">
    <name type="scientific">Thioploca ingrica</name>
    <dbReference type="NCBI Taxonomy" id="40754"/>
    <lineage>
        <taxon>Bacteria</taxon>
        <taxon>Pseudomonadati</taxon>
        <taxon>Pseudomonadota</taxon>
        <taxon>Gammaproteobacteria</taxon>
        <taxon>Thiotrichales</taxon>
        <taxon>Thiotrichaceae</taxon>
        <taxon>Thioploca</taxon>
    </lineage>
</organism>
<dbReference type="InterPro" id="IPR003731">
    <property type="entry name" value="Di-Nase_FeMo-co_biosynth"/>
</dbReference>